<evidence type="ECO:0000256" key="1">
    <source>
        <dbReference type="SAM" id="Phobius"/>
    </source>
</evidence>
<protein>
    <submittedName>
        <fullName evidence="2">Uncharacterized protein</fullName>
    </submittedName>
</protein>
<name>A0A1A9ZUZ5_GLOPL</name>
<dbReference type="EnsemblMetazoa" id="GPAI025896-RA">
    <property type="protein sequence ID" value="GPAI025896-PA"/>
    <property type="gene ID" value="GPAI025896"/>
</dbReference>
<accession>A0A1A9ZUZ5</accession>
<dbReference type="AlphaFoldDB" id="A0A1A9ZUZ5"/>
<reference evidence="3" key="1">
    <citation type="submission" date="2014-03" db="EMBL/GenBank/DDBJ databases">
        <authorList>
            <person name="Aksoy S."/>
            <person name="Warren W."/>
            <person name="Wilson R.K."/>
        </authorList>
    </citation>
    <scope>NUCLEOTIDE SEQUENCE [LARGE SCALE GENOMIC DNA]</scope>
    <source>
        <strain evidence="3">IAEA</strain>
    </source>
</reference>
<evidence type="ECO:0000313" key="3">
    <source>
        <dbReference type="Proteomes" id="UP000092445"/>
    </source>
</evidence>
<organism evidence="2 3">
    <name type="scientific">Glossina pallidipes</name>
    <name type="common">Tsetse fly</name>
    <dbReference type="NCBI Taxonomy" id="7398"/>
    <lineage>
        <taxon>Eukaryota</taxon>
        <taxon>Metazoa</taxon>
        <taxon>Ecdysozoa</taxon>
        <taxon>Arthropoda</taxon>
        <taxon>Hexapoda</taxon>
        <taxon>Insecta</taxon>
        <taxon>Pterygota</taxon>
        <taxon>Neoptera</taxon>
        <taxon>Endopterygota</taxon>
        <taxon>Diptera</taxon>
        <taxon>Brachycera</taxon>
        <taxon>Muscomorpha</taxon>
        <taxon>Hippoboscoidea</taxon>
        <taxon>Glossinidae</taxon>
        <taxon>Glossina</taxon>
    </lineage>
</organism>
<evidence type="ECO:0000313" key="2">
    <source>
        <dbReference type="EnsemblMetazoa" id="GPAI025896-PA"/>
    </source>
</evidence>
<sequence length="159" mass="18361">MVLGVCSSVMPFVWWTASRLFPKSSSNAPCHNSSIPFIPCYRWGLPINRRSINIVKCFVVVAVAVISQYFFRSLWYKCRVRWCQEYHEQDICETTKALEGLRKKRPVTKLNDRLSFAVCSVEGASDLKDDVFFNIYDYRNWDDDENICNGAIINAMGNP</sequence>
<keyword evidence="1" id="KW-0812">Transmembrane</keyword>
<reference evidence="2" key="2">
    <citation type="submission" date="2020-05" db="UniProtKB">
        <authorList>
            <consortium name="EnsemblMetazoa"/>
        </authorList>
    </citation>
    <scope>IDENTIFICATION</scope>
    <source>
        <strain evidence="2">IAEA</strain>
    </source>
</reference>
<dbReference type="VEuPathDB" id="VectorBase:GPAI025896"/>
<dbReference type="Proteomes" id="UP000092445">
    <property type="component" value="Unassembled WGS sequence"/>
</dbReference>
<keyword evidence="1" id="KW-1133">Transmembrane helix</keyword>
<proteinExistence type="predicted"/>
<feature type="transmembrane region" description="Helical" evidence="1">
    <location>
        <begin position="51"/>
        <end position="71"/>
    </location>
</feature>
<keyword evidence="1" id="KW-0472">Membrane</keyword>
<keyword evidence="3" id="KW-1185">Reference proteome</keyword>